<dbReference type="AlphaFoldDB" id="A0A3Q8RQ89"/>
<dbReference type="KEGG" id="tsig:D6T69_14495"/>
<dbReference type="Proteomes" id="UP000274593">
    <property type="component" value="Chromosome"/>
</dbReference>
<dbReference type="InterPro" id="IPR024775">
    <property type="entry name" value="DinB-like"/>
</dbReference>
<protein>
    <submittedName>
        <fullName evidence="2">DinB family protein</fullName>
    </submittedName>
</protein>
<dbReference type="RefSeq" id="WP_125068616.1">
    <property type="nucleotide sequence ID" value="NZ_CP032548.1"/>
</dbReference>
<dbReference type="SUPFAM" id="SSF109854">
    <property type="entry name" value="DinB/YfiT-like putative metalloenzymes"/>
    <property type="match status" value="1"/>
</dbReference>
<dbReference type="Gene3D" id="1.20.120.450">
    <property type="entry name" value="dinb family like domain"/>
    <property type="match status" value="1"/>
</dbReference>
<proteinExistence type="predicted"/>
<name>A0A3Q8RQ89_9FLAO</name>
<dbReference type="EMBL" id="CP032548">
    <property type="protein sequence ID" value="AZJ36678.1"/>
    <property type="molecule type" value="Genomic_DNA"/>
</dbReference>
<evidence type="ECO:0000259" key="1">
    <source>
        <dbReference type="Pfam" id="PF12867"/>
    </source>
</evidence>
<sequence>MKEEVLNEYYITTKELLRLISSLTEKELNKKTKEGGWTVAQVGDHLNKSYALSEVLTGEVKETKRSPNEKLKEVQELFLNLDVKMNSPKEIIPAEEFIDKESLLTELKIKIQWVNDFSKKADLSKLCLDFEIPEYGPFTRLEWIGFNTVHTKRHIYQIKQIIKNLKL</sequence>
<feature type="domain" description="DinB-like" evidence="1">
    <location>
        <begin position="10"/>
        <end position="158"/>
    </location>
</feature>
<gene>
    <name evidence="2" type="ORF">D6T69_14495</name>
</gene>
<reference evidence="2 3" key="1">
    <citation type="submission" date="2018-09" db="EMBL/GenBank/DDBJ databases">
        <title>Insights into the microbiota of Asian seabass (Lates calcarifer) with tenacibaculosis symptoms and description of sp. nov. Tenacibaculum singaporense.</title>
        <authorList>
            <person name="Miyake S."/>
            <person name="Soh M."/>
            <person name="Azman M.N."/>
            <person name="Ngoh S.Y."/>
            <person name="Orban L."/>
        </authorList>
    </citation>
    <scope>NUCLEOTIDE SEQUENCE [LARGE SCALE GENOMIC DNA]</scope>
    <source>
        <strain evidence="2 3">DSM 106434</strain>
    </source>
</reference>
<dbReference type="Pfam" id="PF12867">
    <property type="entry name" value="DinB_2"/>
    <property type="match status" value="1"/>
</dbReference>
<evidence type="ECO:0000313" key="2">
    <source>
        <dbReference type="EMBL" id="AZJ36678.1"/>
    </source>
</evidence>
<accession>A0A3Q8RQ89</accession>
<dbReference type="InterPro" id="IPR034660">
    <property type="entry name" value="DinB/YfiT-like"/>
</dbReference>
<keyword evidence="3" id="KW-1185">Reference proteome</keyword>
<organism evidence="2 3">
    <name type="scientific">Tenacibaculum singaporense</name>
    <dbReference type="NCBI Taxonomy" id="2358479"/>
    <lineage>
        <taxon>Bacteria</taxon>
        <taxon>Pseudomonadati</taxon>
        <taxon>Bacteroidota</taxon>
        <taxon>Flavobacteriia</taxon>
        <taxon>Flavobacteriales</taxon>
        <taxon>Flavobacteriaceae</taxon>
        <taxon>Tenacibaculum</taxon>
    </lineage>
</organism>
<evidence type="ECO:0000313" key="3">
    <source>
        <dbReference type="Proteomes" id="UP000274593"/>
    </source>
</evidence>